<keyword evidence="6" id="KW-0539">Nucleus</keyword>
<feature type="compositionally biased region" description="Basic and acidic residues" evidence="7">
    <location>
        <begin position="83"/>
        <end position="122"/>
    </location>
</feature>
<evidence type="ECO:0000256" key="4">
    <source>
        <dbReference type="ARBA" id="ARBA00022833"/>
    </source>
</evidence>
<proteinExistence type="predicted"/>
<feature type="region of interest" description="Disordered" evidence="7">
    <location>
        <begin position="1"/>
        <end position="139"/>
    </location>
</feature>
<feature type="domain" description="SANT" evidence="8">
    <location>
        <begin position="793"/>
        <end position="844"/>
    </location>
</feature>
<dbReference type="Pfam" id="PF00249">
    <property type="entry name" value="Myb_DNA-binding"/>
    <property type="match status" value="2"/>
</dbReference>
<evidence type="ECO:0000259" key="9">
    <source>
        <dbReference type="PROSITE" id="PS51294"/>
    </source>
</evidence>
<evidence type="ECO:0000313" key="11">
    <source>
        <dbReference type="Proteomes" id="UP001188597"/>
    </source>
</evidence>
<evidence type="ECO:0000313" key="10">
    <source>
        <dbReference type="EMBL" id="KAK3035356.1"/>
    </source>
</evidence>
<comment type="subcellular location">
    <subcellularLocation>
        <location evidence="1">Nucleus</location>
    </subcellularLocation>
</comment>
<dbReference type="GO" id="GO:0008270">
    <property type="term" value="F:zinc ion binding"/>
    <property type="evidence" value="ECO:0007669"/>
    <property type="project" value="UniProtKB-KW"/>
</dbReference>
<feature type="compositionally biased region" description="Basic and acidic residues" evidence="7">
    <location>
        <begin position="28"/>
        <end position="37"/>
    </location>
</feature>
<dbReference type="PANTHER" id="PTHR47340:SF1">
    <property type="entry name" value="DUPLICATED HOMEODOMAIN-LIKE SUPERFAMILY PROTEIN"/>
    <property type="match status" value="1"/>
</dbReference>
<keyword evidence="5" id="KW-0238">DNA-binding</keyword>
<protein>
    <recommendedName>
        <fullName evidence="12">Nuclear receptor corepressor 1</fullName>
    </recommendedName>
</protein>
<evidence type="ECO:0000256" key="1">
    <source>
        <dbReference type="ARBA" id="ARBA00004123"/>
    </source>
</evidence>
<accession>A0AA89BKS2</accession>
<dbReference type="EMBL" id="JAVXUP010000176">
    <property type="protein sequence ID" value="KAK3035356.1"/>
    <property type="molecule type" value="Genomic_DNA"/>
</dbReference>
<evidence type="ECO:0000259" key="8">
    <source>
        <dbReference type="PROSITE" id="PS51293"/>
    </source>
</evidence>
<dbReference type="SMART" id="SM00717">
    <property type="entry name" value="SANT"/>
    <property type="match status" value="2"/>
</dbReference>
<dbReference type="InterPro" id="IPR017884">
    <property type="entry name" value="SANT_dom"/>
</dbReference>
<dbReference type="GO" id="GO:0005634">
    <property type="term" value="C:nucleus"/>
    <property type="evidence" value="ECO:0007669"/>
    <property type="project" value="UniProtKB-SubCell"/>
</dbReference>
<feature type="region of interest" description="Disordered" evidence="7">
    <location>
        <begin position="240"/>
        <end position="270"/>
    </location>
</feature>
<keyword evidence="4" id="KW-0862">Zinc</keyword>
<comment type="caution">
    <text evidence="10">The sequence shown here is derived from an EMBL/GenBank/DDBJ whole genome shotgun (WGS) entry which is preliminary data.</text>
</comment>
<organism evidence="10 11">
    <name type="scientific">Escallonia herrerae</name>
    <dbReference type="NCBI Taxonomy" id="1293975"/>
    <lineage>
        <taxon>Eukaryota</taxon>
        <taxon>Viridiplantae</taxon>
        <taxon>Streptophyta</taxon>
        <taxon>Embryophyta</taxon>
        <taxon>Tracheophyta</taxon>
        <taxon>Spermatophyta</taxon>
        <taxon>Magnoliopsida</taxon>
        <taxon>eudicotyledons</taxon>
        <taxon>Gunneridae</taxon>
        <taxon>Pentapetalae</taxon>
        <taxon>asterids</taxon>
        <taxon>campanulids</taxon>
        <taxon>Escalloniales</taxon>
        <taxon>Escalloniaceae</taxon>
        <taxon>Escallonia</taxon>
    </lineage>
</organism>
<dbReference type="SUPFAM" id="SSF46689">
    <property type="entry name" value="Homeodomain-like"/>
    <property type="match status" value="2"/>
</dbReference>
<feature type="compositionally biased region" description="Polar residues" evidence="7">
    <location>
        <begin position="1179"/>
        <end position="1191"/>
    </location>
</feature>
<dbReference type="PROSITE" id="PS51294">
    <property type="entry name" value="HTH_MYB"/>
    <property type="match status" value="1"/>
</dbReference>
<feature type="compositionally biased region" description="Polar residues" evidence="7">
    <location>
        <begin position="358"/>
        <end position="375"/>
    </location>
</feature>
<evidence type="ECO:0008006" key="12">
    <source>
        <dbReference type="Google" id="ProtNLM"/>
    </source>
</evidence>
<gene>
    <name evidence="10" type="ORF">RJ639_033640</name>
</gene>
<name>A0AA89BKS2_9ASTE</name>
<keyword evidence="11" id="KW-1185">Reference proteome</keyword>
<dbReference type="InterPro" id="IPR017930">
    <property type="entry name" value="Myb_dom"/>
</dbReference>
<reference evidence="10" key="1">
    <citation type="submission" date="2022-12" db="EMBL/GenBank/DDBJ databases">
        <title>Draft genome assemblies for two species of Escallonia (Escalloniales).</title>
        <authorList>
            <person name="Chanderbali A."/>
            <person name="Dervinis C."/>
            <person name="Anghel I."/>
            <person name="Soltis D."/>
            <person name="Soltis P."/>
            <person name="Zapata F."/>
        </authorList>
    </citation>
    <scope>NUCLEOTIDE SEQUENCE</scope>
    <source>
        <strain evidence="10">UCBG64.0493</strain>
        <tissue evidence="10">Leaf</tissue>
    </source>
</reference>
<feature type="domain" description="HTH myb-type" evidence="9">
    <location>
        <begin position="1017"/>
        <end position="1066"/>
    </location>
</feature>
<feature type="domain" description="SANT" evidence="8">
    <location>
        <begin position="1012"/>
        <end position="1063"/>
    </location>
</feature>
<evidence type="ECO:0000256" key="5">
    <source>
        <dbReference type="ARBA" id="ARBA00023125"/>
    </source>
</evidence>
<keyword evidence="2" id="KW-0479">Metal-binding</keyword>
<evidence type="ECO:0000256" key="2">
    <source>
        <dbReference type="ARBA" id="ARBA00022723"/>
    </source>
</evidence>
<dbReference type="PROSITE" id="PS51293">
    <property type="entry name" value="SANT"/>
    <property type="match status" value="2"/>
</dbReference>
<dbReference type="GO" id="GO:0003677">
    <property type="term" value="F:DNA binding"/>
    <property type="evidence" value="ECO:0007669"/>
    <property type="project" value="UniProtKB-KW"/>
</dbReference>
<evidence type="ECO:0000256" key="7">
    <source>
        <dbReference type="SAM" id="MobiDB-lite"/>
    </source>
</evidence>
<dbReference type="FunFam" id="1.10.10.60:FF:000012">
    <property type="entry name" value="Metastasis-associated 1 family, member 3"/>
    <property type="match status" value="1"/>
</dbReference>
<feature type="region of interest" description="Disordered" evidence="7">
    <location>
        <begin position="356"/>
        <end position="375"/>
    </location>
</feature>
<dbReference type="InterPro" id="IPR001005">
    <property type="entry name" value="SANT/Myb"/>
</dbReference>
<sequence>MPPEPLPFDRKRPSSSSAAAEFLGGSSRWRDHRDTAPHHHGNGHGSYRNWGSDSRPRPPGHVKQGGWHIFAEESGRGFMPARSVDKTLDEDRPSGSRGDGKYCRSGRENRASVGQKDWKGHSYEIAGSPNGPGRPSGVNSERSIDHMVTYISHPHSEFVNTSDQCQFKDQDDKTGCVEGLGSVQRFERETSLGSVDWKPLKWTRSGSLSSRGSGFSHSSSSKSMGVDTIEANVVAPHLRSATPTQSPSGDAAACVTSAAPSEEMGLRKKPRLGWGEGLAKYEKKKVEGPDDTSAKNEVVICINNAESMPSQVSVMADKSPRVIVFSDCASPATPSSVACSSSPGVEDKSFVKAENVDTDTSNLSASPGPVSQNHSEGFPFHLEASECTPVADLRSSLSDLLQSDALCSKDSGFMRSTAMNKLLVWKAEISKELEITESEIDLLENELKSLIPVSRGACPCPAASSSFPAGCGEKLCAPPSSGLIPRPAPLELLSSGDTTVKKTVGCLEEEHSEAKDDDVDSPGTATSKFVEPLSDGKAAPGLMKRGNCSWNVEASESENLKLEYSACRVTVENPGVASGLDVIQLTAMDRCGTLSTDVGVHCDKRDVAYGLILASNKDSANRASAVFSKLLPSSHHIDTSRAGSGLSHDPLISEKFASRKRYLKFKERVITLKFRAFQHLWKEDTRLLSIKWNRAKSQKRFELGSRTVHTSSQKHRSSIRSGFSTPVGKLSLVPTTEMINFTSKLLLDSQVHSFRSVLRMPALILDEKEKRVSRFISSNGLVEDPCAIEKERSMVNPWTSEEKEVFMDKLATVGKDFRKIASFLDHKTIADCVEFYYKNHKSDCFQKIKKKPESAKQGKSYSTNTYLVTSGKRWHREVNAASLDMLGAASAIAANVDDGVGIQQKSSSRFFYGMPSDYNKPRSEDGILERSNSLDIFSDERETAAADVLAGICGSLSSEAMSSCITSSVDHGEGYQELKCQKVASSTRCPLTPEVTQSIDDETCSDESCGELDSTDWTDNEKSLFIQAVSSYGKDFAMISKSVRTRSRNQCKVFFSKARKCLGLDIMCPRHENGGTPTSDDANGGGTDEDACIVEADSVVCSDNSASKMDEELLLSDFKIKHDQSDPARTLNLHPDLNQSEENIGAAEVDCKGTELRTENLVSDDSEAEDKPRPDFDGNANTENDGVSSGSLAVEVPENSIKPSDTKATINGHVTSEETVSVQQANDQDVHSITGTKVETDVVGEVSAVCHTAEIVGHEPLLPASSLADRRADSSGVNVSGLSSFLGPSSVSASLLTDECLHTSTLDCERTNQLQHLSGHSFVDRADSSQILRGYPVSVPTKNGMNGDISYRQPASHQDLSKLERNLNSSRCRSQDCYLQKCNSSKHHDPVAELQFLPQEQVRDCLRPQPRISSDEEKPCRSGDVKLFGQILTHPASQLKPNSCTQESQDMGAQQAKLSAKSFNLTFIGDRCVDGNSAQAKVGHSNYVGLENLPVRSYGFWDGNRIQTGFPSLPDSALLLAKYPAAFGNFPLSAPKLEQQPLNSAVRSNDHNVNGISVFPTRENCGSNGVADYQVYGSRDGRKVQPFSVDMKQRQDAIFSEMQRRSEIEAVSNMQQQARGMVGMNVVGRGGGILVGGVCAGVSDPVAAIKMHFSKNEQLGGQGRSIIREE</sequence>
<dbReference type="CDD" id="cd00167">
    <property type="entry name" value="SANT"/>
    <property type="match status" value="1"/>
</dbReference>
<dbReference type="Gene3D" id="1.20.58.1880">
    <property type="match status" value="1"/>
</dbReference>
<dbReference type="Gene3D" id="1.10.10.60">
    <property type="entry name" value="Homeodomain-like"/>
    <property type="match status" value="1"/>
</dbReference>
<dbReference type="InterPro" id="IPR009057">
    <property type="entry name" value="Homeodomain-like_sf"/>
</dbReference>
<dbReference type="Proteomes" id="UP001188597">
    <property type="component" value="Unassembled WGS sequence"/>
</dbReference>
<keyword evidence="3" id="KW-0863">Zinc-finger</keyword>
<evidence type="ECO:0000256" key="3">
    <source>
        <dbReference type="ARBA" id="ARBA00022771"/>
    </source>
</evidence>
<evidence type="ECO:0000256" key="6">
    <source>
        <dbReference type="ARBA" id="ARBA00023242"/>
    </source>
</evidence>
<feature type="region of interest" description="Disordered" evidence="7">
    <location>
        <begin position="1159"/>
        <end position="1191"/>
    </location>
</feature>
<dbReference type="PANTHER" id="PTHR47340">
    <property type="entry name" value="DUPLICATED HOMEODOMAIN-LIKE SUPERFAMILY PROTEIN"/>
    <property type="match status" value="1"/>
</dbReference>